<dbReference type="EC" id="6.2.1.3" evidence="3"/>
<dbReference type="GO" id="GO:0005783">
    <property type="term" value="C:endoplasmic reticulum"/>
    <property type="evidence" value="ECO:0007669"/>
    <property type="project" value="TreeGrafter"/>
</dbReference>
<name>A0AAV6UZL4_9ARAC</name>
<dbReference type="InterPro" id="IPR042099">
    <property type="entry name" value="ANL_N_sf"/>
</dbReference>
<evidence type="ECO:0000256" key="2">
    <source>
        <dbReference type="ARBA" id="ARBA00022832"/>
    </source>
</evidence>
<reference evidence="5 6" key="1">
    <citation type="journal article" date="2022" name="Nat. Ecol. Evol.">
        <title>A masculinizing supergene underlies an exaggerated male reproductive morph in a spider.</title>
        <authorList>
            <person name="Hendrickx F."/>
            <person name="De Corte Z."/>
            <person name="Sonet G."/>
            <person name="Van Belleghem S.M."/>
            <person name="Kostlbacher S."/>
            <person name="Vangestel C."/>
        </authorList>
    </citation>
    <scope>NUCLEOTIDE SEQUENCE [LARGE SCALE GENOMIC DNA]</scope>
    <source>
        <strain evidence="5">W744_W776</strain>
    </source>
</reference>
<dbReference type="SUPFAM" id="SSF56801">
    <property type="entry name" value="Acetyl-CoA synthetase-like"/>
    <property type="match status" value="1"/>
</dbReference>
<proteinExistence type="predicted"/>
<accession>A0AAV6UZL4</accession>
<comment type="caution">
    <text evidence="5">The sequence shown here is derived from an EMBL/GenBank/DDBJ whole genome shotgun (WGS) entry which is preliminary data.</text>
</comment>
<dbReference type="PROSITE" id="PS00455">
    <property type="entry name" value="AMP_BINDING"/>
    <property type="match status" value="1"/>
</dbReference>
<keyword evidence="2" id="KW-0443">Lipid metabolism</keyword>
<dbReference type="GO" id="GO:0004467">
    <property type="term" value="F:long-chain fatty acid-CoA ligase activity"/>
    <property type="evidence" value="ECO:0007669"/>
    <property type="project" value="UniProtKB-EC"/>
</dbReference>
<dbReference type="InterPro" id="IPR000873">
    <property type="entry name" value="AMP-dep_synth/lig_dom"/>
</dbReference>
<dbReference type="Gene3D" id="3.40.50.12780">
    <property type="entry name" value="N-terminal domain of ligase-like"/>
    <property type="match status" value="1"/>
</dbReference>
<dbReference type="PANTHER" id="PTHR43272:SF107">
    <property type="entry name" value="LONG-CHAIN-FATTY-ACID--COA LIGASE 5"/>
    <property type="match status" value="1"/>
</dbReference>
<dbReference type="InterPro" id="IPR020845">
    <property type="entry name" value="AMP-binding_CS"/>
</dbReference>
<dbReference type="Proteomes" id="UP000827092">
    <property type="component" value="Unassembled WGS sequence"/>
</dbReference>
<sequence>MWSRSVILHRLIDHCHSLEVARCTHPFVGRTAVHKISPLPPQHKKQRVVRKEVTFKHGTKRIQVDPPPSVMQSQSVLLPGPERIRASGATNDPEQFLQFPDENTRTICDALIIGSDKTSTGECLGSRTVLENGESGRYEWITYSEVIKRKNHIASGLLNLNLTQTQPMIGICTKTRPEFVVTMLGCSHYSLVLVPLYHCFGADVLAQIINQVDMEVVICETPKNAADIMEKSDMYSTLKHIILIEGTDEEITKLKNSNFIIHTFKDLEMSGKLYPKPPKKPNPDDLFCLCYTSGTTGVPKGVMVTHRNVLSCIAGVDTVLGDSIPNSYAASIMCYLPCAHIYEIVNEIFAMFHGARLGFYSGNTEHLLSDIAELKPSVLPLVPKLMNLIYFGVEKKMGLNPLRRLLFRLSLNLKEKNLKKGLVSKTAVLDKLVLSRVQKILGGCVQMIFTSSAPVSKEVMHFFRCSMGCLVFEAYGLSEVGAAAMTLMSEHDTGFVGPPLPCNHIKLTSVPELQYMAENDVGEICIRGSNVFSGYYKNPEITAEAIDPEGWYHTGDIGKWLPNGALAVIDRKKHIFKLSQGEYVIPEKSENAYIQSPMVSQIYVDGNSDQEFIVAVVVPEEKPFMTWAKNEGFEGRFENLCQNKELKRRFLSHLFELGKEKKLKSLNQVGNIFLSPEQFTIENGLLTPTMKLKRFDARKRYEKAVKELYTEGNLRKTLKL</sequence>
<feature type="domain" description="AMP-dependent synthetase/ligase" evidence="4">
    <location>
        <begin position="127"/>
        <end position="536"/>
    </location>
</feature>
<dbReference type="AlphaFoldDB" id="A0AAV6UZL4"/>
<evidence type="ECO:0000259" key="4">
    <source>
        <dbReference type="Pfam" id="PF00501"/>
    </source>
</evidence>
<dbReference type="EMBL" id="JAFNEN010000220">
    <property type="protein sequence ID" value="KAG8189133.1"/>
    <property type="molecule type" value="Genomic_DNA"/>
</dbReference>
<evidence type="ECO:0000313" key="5">
    <source>
        <dbReference type="EMBL" id="KAG8189133.1"/>
    </source>
</evidence>
<gene>
    <name evidence="5" type="ORF">JTE90_018427</name>
</gene>
<keyword evidence="6" id="KW-1185">Reference proteome</keyword>
<dbReference type="Pfam" id="PF00501">
    <property type="entry name" value="AMP-binding"/>
    <property type="match status" value="1"/>
</dbReference>
<organism evidence="5 6">
    <name type="scientific">Oedothorax gibbosus</name>
    <dbReference type="NCBI Taxonomy" id="931172"/>
    <lineage>
        <taxon>Eukaryota</taxon>
        <taxon>Metazoa</taxon>
        <taxon>Ecdysozoa</taxon>
        <taxon>Arthropoda</taxon>
        <taxon>Chelicerata</taxon>
        <taxon>Arachnida</taxon>
        <taxon>Araneae</taxon>
        <taxon>Araneomorphae</taxon>
        <taxon>Entelegynae</taxon>
        <taxon>Araneoidea</taxon>
        <taxon>Linyphiidae</taxon>
        <taxon>Erigoninae</taxon>
        <taxon>Oedothorax</taxon>
    </lineage>
</organism>
<dbReference type="PANTHER" id="PTHR43272">
    <property type="entry name" value="LONG-CHAIN-FATTY-ACID--COA LIGASE"/>
    <property type="match status" value="1"/>
</dbReference>
<keyword evidence="1" id="KW-0436">Ligase</keyword>
<protein>
    <recommendedName>
        <fullName evidence="3">long-chain-fatty-acid--CoA ligase</fullName>
        <ecNumber evidence="3">6.2.1.3</ecNumber>
    </recommendedName>
</protein>
<dbReference type="GO" id="GO:0016020">
    <property type="term" value="C:membrane"/>
    <property type="evidence" value="ECO:0007669"/>
    <property type="project" value="TreeGrafter"/>
</dbReference>
<evidence type="ECO:0000313" key="6">
    <source>
        <dbReference type="Proteomes" id="UP000827092"/>
    </source>
</evidence>
<evidence type="ECO:0000256" key="3">
    <source>
        <dbReference type="ARBA" id="ARBA00026121"/>
    </source>
</evidence>
<keyword evidence="2" id="KW-0276">Fatty acid metabolism</keyword>
<evidence type="ECO:0000256" key="1">
    <source>
        <dbReference type="ARBA" id="ARBA00022598"/>
    </source>
</evidence>